<dbReference type="Proteomes" id="UP001642484">
    <property type="component" value="Unassembled WGS sequence"/>
</dbReference>
<feature type="region of interest" description="Disordered" evidence="1">
    <location>
        <begin position="202"/>
        <end position="236"/>
    </location>
</feature>
<reference evidence="2 3" key="1">
    <citation type="submission" date="2024-02" db="EMBL/GenBank/DDBJ databases">
        <authorList>
            <person name="Chen Y."/>
            <person name="Shah S."/>
            <person name="Dougan E. K."/>
            <person name="Thang M."/>
            <person name="Chan C."/>
        </authorList>
    </citation>
    <scope>NUCLEOTIDE SEQUENCE [LARGE SCALE GENOMIC DNA]</scope>
</reference>
<feature type="non-terminal residue" evidence="2">
    <location>
        <position position="1"/>
    </location>
</feature>
<sequence length="236" mass="24744">GLHVKLEEELSTALAEERKTRGKAISDVCQYIEHVVALQESDAKTEKRRTDSVVAGLEDRVQVLEDCFFRQPESADAVGNIGQMPVELPARGMVPGADIDFPSAHSQPGMAASPALPARTDAHSEGQAESDSGGAFTLFSEEMRESLKHIVRKVGDTMSKDSDNRAGQGSPPNMRVVVGSTLASAPSLAPAPLAASVQRAAAKVTAAPPQAPSHAPEFGGPGVVQSQLWFNPGAGQ</sequence>
<feature type="compositionally biased region" description="Basic and acidic residues" evidence="1">
    <location>
        <begin position="154"/>
        <end position="164"/>
    </location>
</feature>
<protein>
    <submittedName>
        <fullName evidence="2">Uncharacterized protein</fullName>
    </submittedName>
</protein>
<feature type="region of interest" description="Disordered" evidence="1">
    <location>
        <begin position="101"/>
        <end position="133"/>
    </location>
</feature>
<gene>
    <name evidence="2" type="ORF">CCMP2556_LOCUS39535</name>
</gene>
<evidence type="ECO:0000313" key="3">
    <source>
        <dbReference type="Proteomes" id="UP001642484"/>
    </source>
</evidence>
<proteinExistence type="predicted"/>
<dbReference type="EMBL" id="CAXAMN010023744">
    <property type="protein sequence ID" value="CAK9080534.1"/>
    <property type="molecule type" value="Genomic_DNA"/>
</dbReference>
<accession>A0ABP0PX76</accession>
<evidence type="ECO:0000313" key="2">
    <source>
        <dbReference type="EMBL" id="CAK9080534.1"/>
    </source>
</evidence>
<evidence type="ECO:0000256" key="1">
    <source>
        <dbReference type="SAM" id="MobiDB-lite"/>
    </source>
</evidence>
<name>A0ABP0PX76_9DINO</name>
<comment type="caution">
    <text evidence="2">The sequence shown here is derived from an EMBL/GenBank/DDBJ whole genome shotgun (WGS) entry which is preliminary data.</text>
</comment>
<keyword evidence="3" id="KW-1185">Reference proteome</keyword>
<organism evidence="2 3">
    <name type="scientific">Durusdinium trenchii</name>
    <dbReference type="NCBI Taxonomy" id="1381693"/>
    <lineage>
        <taxon>Eukaryota</taxon>
        <taxon>Sar</taxon>
        <taxon>Alveolata</taxon>
        <taxon>Dinophyceae</taxon>
        <taxon>Suessiales</taxon>
        <taxon>Symbiodiniaceae</taxon>
        <taxon>Durusdinium</taxon>
    </lineage>
</organism>
<feature type="region of interest" description="Disordered" evidence="1">
    <location>
        <begin position="154"/>
        <end position="175"/>
    </location>
</feature>